<feature type="transmembrane region" description="Helical" evidence="19">
    <location>
        <begin position="20"/>
        <end position="40"/>
    </location>
</feature>
<keyword evidence="6" id="KW-0808">Transferase</keyword>
<evidence type="ECO:0000256" key="19">
    <source>
        <dbReference type="SAM" id="Phobius"/>
    </source>
</evidence>
<evidence type="ECO:0000256" key="9">
    <source>
        <dbReference type="ARBA" id="ARBA00022989"/>
    </source>
</evidence>
<dbReference type="GO" id="GO:0005783">
    <property type="term" value="C:endoplasmic reticulum"/>
    <property type="evidence" value="ECO:0007669"/>
    <property type="project" value="UniProtKB-SubCell"/>
</dbReference>
<comment type="caution">
    <text evidence="20">The sequence shown here is derived from an EMBL/GenBank/DDBJ whole genome shotgun (WGS) entry which is preliminary data.</text>
</comment>
<dbReference type="Pfam" id="PF03062">
    <property type="entry name" value="MBOAT"/>
    <property type="match status" value="1"/>
</dbReference>
<keyword evidence="10" id="KW-0443">Lipid metabolism</keyword>
<dbReference type="OMA" id="KANICKY"/>
<keyword evidence="21" id="KW-1185">Reference proteome</keyword>
<reference evidence="20" key="1">
    <citation type="submission" date="2022-12" db="EMBL/GenBank/DDBJ databases">
        <title>Genome assemblies of Blomia tropicalis.</title>
        <authorList>
            <person name="Cui Y."/>
        </authorList>
    </citation>
    <scope>NUCLEOTIDE SEQUENCE</scope>
    <source>
        <tissue evidence="20">Adult mites</tissue>
    </source>
</reference>
<evidence type="ECO:0000313" key="21">
    <source>
        <dbReference type="Proteomes" id="UP001142055"/>
    </source>
</evidence>
<dbReference type="EC" id="2.3.1.23" evidence="16"/>
<feature type="transmembrane region" description="Helical" evidence="19">
    <location>
        <begin position="236"/>
        <end position="257"/>
    </location>
</feature>
<dbReference type="GO" id="GO:0071617">
    <property type="term" value="F:lysophospholipid acyltransferase activity"/>
    <property type="evidence" value="ECO:0007669"/>
    <property type="project" value="TreeGrafter"/>
</dbReference>
<keyword evidence="7 19" id="KW-0812">Transmembrane</keyword>
<dbReference type="PANTHER" id="PTHR13906">
    <property type="entry name" value="PORCUPINE"/>
    <property type="match status" value="1"/>
</dbReference>
<evidence type="ECO:0000256" key="18">
    <source>
        <dbReference type="ARBA" id="ARBA00039721"/>
    </source>
</evidence>
<evidence type="ECO:0000256" key="16">
    <source>
        <dbReference type="ARBA" id="ARBA00026120"/>
    </source>
</evidence>
<comment type="pathway">
    <text evidence="3">Lipid metabolism; phospholipid metabolism.</text>
</comment>
<evidence type="ECO:0000256" key="10">
    <source>
        <dbReference type="ARBA" id="ARBA00023098"/>
    </source>
</evidence>
<protein>
    <recommendedName>
        <fullName evidence="18">Lysophospholipid acyltransferase 5</fullName>
        <ecNumber evidence="16">2.3.1.23</ecNumber>
        <ecNumber evidence="17">2.3.1.n6</ecNumber>
    </recommendedName>
</protein>
<evidence type="ECO:0000256" key="13">
    <source>
        <dbReference type="ARBA" id="ARBA00023264"/>
    </source>
</evidence>
<proteinExistence type="inferred from homology"/>
<keyword evidence="8" id="KW-0256">Endoplasmic reticulum</keyword>
<keyword evidence="12" id="KW-0594">Phospholipid biosynthesis</keyword>
<evidence type="ECO:0000256" key="8">
    <source>
        <dbReference type="ARBA" id="ARBA00022824"/>
    </source>
</evidence>
<evidence type="ECO:0000256" key="15">
    <source>
        <dbReference type="ARBA" id="ARBA00025707"/>
    </source>
</evidence>
<dbReference type="GO" id="GO:0016020">
    <property type="term" value="C:membrane"/>
    <property type="evidence" value="ECO:0007669"/>
    <property type="project" value="UniProtKB-SubCell"/>
</dbReference>
<evidence type="ECO:0000256" key="2">
    <source>
        <dbReference type="ARBA" id="ARBA00004240"/>
    </source>
</evidence>
<dbReference type="EMBL" id="JAPWDV010000003">
    <property type="protein sequence ID" value="KAJ6217354.1"/>
    <property type="molecule type" value="Genomic_DNA"/>
</dbReference>
<evidence type="ECO:0000256" key="12">
    <source>
        <dbReference type="ARBA" id="ARBA00023209"/>
    </source>
</evidence>
<evidence type="ECO:0000256" key="17">
    <source>
        <dbReference type="ARBA" id="ARBA00038923"/>
    </source>
</evidence>
<sequence length="273" mass="31576">MGYLMYGYYDKDSSQTTHFTWTLPQCVLTLSLIALAFDLYDWQQNLIAKKKGSPMTNEDTAFEHEPTLLELLSKVYFPPSFLIGPQVRYKDFIEFTQCEDNLLPLCWKYSLSRFCLGVLYFGVFHSGQTYIPADYFFTDQFKSHGFITKLTLLAIFNKANICKYIAGWLIAEGACIMYGISRDPTTGQMNRCFNVSVIHFETTTTFGGLIESFNMTTNAFALRYVFKRLKGLRSKLASQFVTLFFLAIWHGFPLGYYNTFALEMMMMKMEKDV</sequence>
<dbReference type="EC" id="2.3.1.n6" evidence="17"/>
<keyword evidence="14" id="KW-0012">Acyltransferase</keyword>
<dbReference type="Proteomes" id="UP001142055">
    <property type="component" value="Chromosome 3"/>
</dbReference>
<evidence type="ECO:0000256" key="5">
    <source>
        <dbReference type="ARBA" id="ARBA00022516"/>
    </source>
</evidence>
<comment type="subcellular location">
    <subcellularLocation>
        <location evidence="2">Endoplasmic reticulum</location>
    </subcellularLocation>
    <subcellularLocation>
        <location evidence="1">Membrane</location>
        <topology evidence="1">Multi-pass membrane protein</topology>
    </subcellularLocation>
</comment>
<evidence type="ECO:0000256" key="3">
    <source>
        <dbReference type="ARBA" id="ARBA00005074"/>
    </source>
</evidence>
<keyword evidence="11 19" id="KW-0472">Membrane</keyword>
<keyword evidence="13" id="KW-1208">Phospholipid metabolism</keyword>
<organism evidence="20 21">
    <name type="scientific">Blomia tropicalis</name>
    <name type="common">Mite</name>
    <dbReference type="NCBI Taxonomy" id="40697"/>
    <lineage>
        <taxon>Eukaryota</taxon>
        <taxon>Metazoa</taxon>
        <taxon>Ecdysozoa</taxon>
        <taxon>Arthropoda</taxon>
        <taxon>Chelicerata</taxon>
        <taxon>Arachnida</taxon>
        <taxon>Acari</taxon>
        <taxon>Acariformes</taxon>
        <taxon>Sarcoptiformes</taxon>
        <taxon>Astigmata</taxon>
        <taxon>Glycyphagoidea</taxon>
        <taxon>Echimyopodidae</taxon>
        <taxon>Blomia</taxon>
    </lineage>
</organism>
<dbReference type="GO" id="GO:0030258">
    <property type="term" value="P:lipid modification"/>
    <property type="evidence" value="ECO:0007669"/>
    <property type="project" value="TreeGrafter"/>
</dbReference>
<evidence type="ECO:0000256" key="11">
    <source>
        <dbReference type="ARBA" id="ARBA00023136"/>
    </source>
</evidence>
<evidence type="ECO:0000313" key="20">
    <source>
        <dbReference type="EMBL" id="KAJ6217354.1"/>
    </source>
</evidence>
<dbReference type="InterPro" id="IPR004299">
    <property type="entry name" value="MBOAT_fam"/>
</dbReference>
<dbReference type="InterPro" id="IPR049941">
    <property type="entry name" value="LPLAT_7/PORCN-like"/>
</dbReference>
<evidence type="ECO:0000256" key="4">
    <source>
        <dbReference type="ARBA" id="ARBA00010323"/>
    </source>
</evidence>
<comment type="pathway">
    <text evidence="15">Phospholipid metabolism.</text>
</comment>
<dbReference type="GO" id="GO:0047184">
    <property type="term" value="F:1-acylglycerophosphocholine O-acyltransferase activity"/>
    <property type="evidence" value="ECO:0007669"/>
    <property type="project" value="UniProtKB-EC"/>
</dbReference>
<evidence type="ECO:0000256" key="1">
    <source>
        <dbReference type="ARBA" id="ARBA00004141"/>
    </source>
</evidence>
<dbReference type="PANTHER" id="PTHR13906:SF14">
    <property type="entry name" value="LYSOPHOSPHOLIPID ACYLTRANSFERASE 5"/>
    <property type="match status" value="1"/>
</dbReference>
<evidence type="ECO:0000256" key="7">
    <source>
        <dbReference type="ARBA" id="ARBA00022692"/>
    </source>
</evidence>
<evidence type="ECO:0000256" key="6">
    <source>
        <dbReference type="ARBA" id="ARBA00022679"/>
    </source>
</evidence>
<dbReference type="AlphaFoldDB" id="A0A9Q0M1U0"/>
<keyword evidence="9 19" id="KW-1133">Transmembrane helix</keyword>
<keyword evidence="5" id="KW-0444">Lipid biosynthesis</keyword>
<comment type="similarity">
    <text evidence="4">Belongs to the membrane-bound acyltransferase family.</text>
</comment>
<name>A0A9Q0M1U0_BLOTA</name>
<gene>
    <name evidence="20" type="ORF">RDWZM_008511</name>
</gene>
<dbReference type="GO" id="GO:0006656">
    <property type="term" value="P:phosphatidylcholine biosynthetic process"/>
    <property type="evidence" value="ECO:0007669"/>
    <property type="project" value="TreeGrafter"/>
</dbReference>
<accession>A0A9Q0M1U0</accession>
<evidence type="ECO:0000256" key="14">
    <source>
        <dbReference type="ARBA" id="ARBA00023315"/>
    </source>
</evidence>